<reference evidence="2 3" key="1">
    <citation type="journal article" date="2019" name="Nat. Microbiol.">
        <title>Mediterranean grassland soil C-N compound turnover is dependent on rainfall and depth, and is mediated by genomically divergent microorganisms.</title>
        <authorList>
            <person name="Diamond S."/>
            <person name="Andeer P.F."/>
            <person name="Li Z."/>
            <person name="Crits-Christoph A."/>
            <person name="Burstein D."/>
            <person name="Anantharaman K."/>
            <person name="Lane K.R."/>
            <person name="Thomas B.C."/>
            <person name="Pan C."/>
            <person name="Northen T.R."/>
            <person name="Banfield J.F."/>
        </authorList>
    </citation>
    <scope>NUCLEOTIDE SEQUENCE [LARGE SCALE GENOMIC DNA]</scope>
    <source>
        <strain evidence="2">WS_2</strain>
    </source>
</reference>
<evidence type="ECO:0000313" key="2">
    <source>
        <dbReference type="EMBL" id="TMQ50274.1"/>
    </source>
</evidence>
<feature type="compositionally biased region" description="Low complexity" evidence="1">
    <location>
        <begin position="454"/>
        <end position="481"/>
    </location>
</feature>
<dbReference type="Proteomes" id="UP000317716">
    <property type="component" value="Unassembled WGS sequence"/>
</dbReference>
<evidence type="ECO:0000313" key="3">
    <source>
        <dbReference type="Proteomes" id="UP000317716"/>
    </source>
</evidence>
<dbReference type="AlphaFoldDB" id="A0A538SFW9"/>
<feature type="region of interest" description="Disordered" evidence="1">
    <location>
        <begin position="110"/>
        <end position="147"/>
    </location>
</feature>
<sequence>MTSSRSATPQTGRALGPASRNSSSGPTRRRRWATPWSRCLAWSRGATSASARPGSASRPDRCPSGGSTSSPGATPQTGRALGPASRNSSSGPTRRRRWATPWSRCLAWSRGATSASARPGSASRPDRCPSGGSTSSPGGRATRSRRCTRSKRWSRSCVTATRPGCCARAAPRPTSPSARASRASSGWRASRHGSRFPSSRRWRSSLKRTAATRPEAELLRCCARTRLDDGTAERLATLLRSSLDWEWLLRSAHAHGLLPLLYRHLGSRPDSVPPEIRDALHEGFEANARRALRLTAELLRLHEQLAARGVTVIPYKGPVLAASVYGDLAVRPFRDLDFLVQRRDADRAEQVLAAEGYRPLYGLTPEQEKAFRAATCESAFSRNGDIVELHWAFGPRDFPLALEVEAVRTRLERVAIGAPRVDLRRGRAAAPGTDQRRGGPARAGARSGRRADAAARTVARGRPARCAGSVGAAPARSPAGRRVARGPRTQAPVPRHPGGSGRSVGSPSVSPARAGAVARPCPLRRARDVHPHGGGLDFPPAAARARVPLLPGAACAAGLQVRPAAAATPDRLRGPPTRATLPGDALTPPATIRCHPPPGDSHH</sequence>
<accession>A0A538SFW9</accession>
<protein>
    <recommendedName>
        <fullName evidence="4">Nucleotidyltransferase family protein</fullName>
    </recommendedName>
</protein>
<dbReference type="Gene3D" id="3.30.460.40">
    <property type="match status" value="1"/>
</dbReference>
<feature type="region of interest" description="Disordered" evidence="1">
    <location>
        <begin position="1"/>
        <end position="98"/>
    </location>
</feature>
<organism evidence="2 3">
    <name type="scientific">Eiseniibacteriota bacterium</name>
    <dbReference type="NCBI Taxonomy" id="2212470"/>
    <lineage>
        <taxon>Bacteria</taxon>
        <taxon>Candidatus Eiseniibacteriota</taxon>
    </lineage>
</organism>
<evidence type="ECO:0000256" key="1">
    <source>
        <dbReference type="SAM" id="MobiDB-lite"/>
    </source>
</evidence>
<proteinExistence type="predicted"/>
<feature type="compositionally biased region" description="Basic residues" evidence="1">
    <location>
        <begin position="189"/>
        <end position="206"/>
    </location>
</feature>
<feature type="compositionally biased region" description="Low complexity" evidence="1">
    <location>
        <begin position="43"/>
        <end position="78"/>
    </location>
</feature>
<dbReference type="InterPro" id="IPR039498">
    <property type="entry name" value="NTP_transf_5"/>
</dbReference>
<feature type="region of interest" description="Disordered" evidence="1">
    <location>
        <begin position="165"/>
        <end position="208"/>
    </location>
</feature>
<comment type="caution">
    <text evidence="2">The sequence shown here is derived from an EMBL/GenBank/DDBJ whole genome shotgun (WGS) entry which is preliminary data.</text>
</comment>
<feature type="region of interest" description="Disordered" evidence="1">
    <location>
        <begin position="565"/>
        <end position="603"/>
    </location>
</feature>
<dbReference type="EMBL" id="VBOS01000418">
    <property type="protein sequence ID" value="TMQ50274.1"/>
    <property type="molecule type" value="Genomic_DNA"/>
</dbReference>
<name>A0A538SFW9_UNCEI</name>
<feature type="compositionally biased region" description="Low complexity" evidence="1">
    <location>
        <begin position="110"/>
        <end position="141"/>
    </location>
</feature>
<gene>
    <name evidence="2" type="ORF">E6K72_11590</name>
</gene>
<dbReference type="Pfam" id="PF14907">
    <property type="entry name" value="NTP_transf_5"/>
    <property type="match status" value="1"/>
</dbReference>
<feature type="region of interest" description="Disordered" evidence="1">
    <location>
        <begin position="425"/>
        <end position="519"/>
    </location>
</feature>
<feature type="compositionally biased region" description="Low complexity" evidence="1">
    <location>
        <begin position="167"/>
        <end position="188"/>
    </location>
</feature>
<feature type="compositionally biased region" description="Polar residues" evidence="1">
    <location>
        <begin position="1"/>
        <end position="11"/>
    </location>
</feature>
<evidence type="ECO:0008006" key="4">
    <source>
        <dbReference type="Google" id="ProtNLM"/>
    </source>
</evidence>